<dbReference type="Pfam" id="PF01066">
    <property type="entry name" value="CDP-OH_P_transf"/>
    <property type="match status" value="1"/>
</dbReference>
<gene>
    <name evidence="4" type="ORF">SAMN05216377_107194</name>
</gene>
<dbReference type="InterPro" id="IPR048254">
    <property type="entry name" value="CDP_ALCOHOL_P_TRANSF_CS"/>
</dbReference>
<feature type="transmembrane region" description="Helical" evidence="3">
    <location>
        <begin position="142"/>
        <end position="161"/>
    </location>
</feature>
<dbReference type="STRING" id="366584.SAMN05216377_107194"/>
<feature type="transmembrane region" description="Helical" evidence="3">
    <location>
        <begin position="199"/>
        <end position="229"/>
    </location>
</feature>
<dbReference type="EMBL" id="FNBE01000007">
    <property type="protein sequence ID" value="SDF88173.1"/>
    <property type="molecule type" value="Genomic_DNA"/>
</dbReference>
<keyword evidence="3" id="KW-0812">Transmembrane</keyword>
<evidence type="ECO:0000256" key="1">
    <source>
        <dbReference type="ARBA" id="ARBA00022679"/>
    </source>
</evidence>
<dbReference type="Proteomes" id="UP000198967">
    <property type="component" value="Unassembled WGS sequence"/>
</dbReference>
<organism evidence="4 5">
    <name type="scientific">Pseudonocardia oroxyli</name>
    <dbReference type="NCBI Taxonomy" id="366584"/>
    <lineage>
        <taxon>Bacteria</taxon>
        <taxon>Bacillati</taxon>
        <taxon>Actinomycetota</taxon>
        <taxon>Actinomycetes</taxon>
        <taxon>Pseudonocardiales</taxon>
        <taxon>Pseudonocardiaceae</taxon>
        <taxon>Pseudonocardia</taxon>
    </lineage>
</organism>
<dbReference type="AlphaFoldDB" id="A0A1G7PPF0"/>
<dbReference type="GO" id="GO:0008654">
    <property type="term" value="P:phospholipid biosynthetic process"/>
    <property type="evidence" value="ECO:0007669"/>
    <property type="project" value="InterPro"/>
</dbReference>
<keyword evidence="5" id="KW-1185">Reference proteome</keyword>
<dbReference type="GO" id="GO:0016020">
    <property type="term" value="C:membrane"/>
    <property type="evidence" value="ECO:0007669"/>
    <property type="project" value="InterPro"/>
</dbReference>
<dbReference type="Gene3D" id="1.20.120.1760">
    <property type="match status" value="1"/>
</dbReference>
<dbReference type="GO" id="GO:0016780">
    <property type="term" value="F:phosphotransferase activity, for other substituted phosphate groups"/>
    <property type="evidence" value="ECO:0007669"/>
    <property type="project" value="InterPro"/>
</dbReference>
<sequence>MGSVYLSSPAPTRIGTLADRQQAGAALLQLTVLVAIDPGPAGWLAGLVYAFGLQVLLAGAVRRADATTLGPADLVTLGRALLVGGVTAVVADGWWSGDPRVEVLVPLAAVALALDFVDGKVARHTGTVSELGARFDMETDAFLILVLSVAAAAVLGPWVLVIGGLRYAFVAVGWLLPWLTGTLPPSFSAKAIAAAQGVVLVTAVSGLLSLLLTTLLVAAALTALVWSFARSVLTLYRTVEPPLPLTGLETTVVAPQCGSGDGAHACGGQGGDR</sequence>
<comment type="similarity">
    <text evidence="2">Belongs to the CDP-alcohol phosphatidyltransferase class-I family.</text>
</comment>
<feature type="transmembrane region" description="Helical" evidence="3">
    <location>
        <begin position="72"/>
        <end position="91"/>
    </location>
</feature>
<keyword evidence="1 2" id="KW-0808">Transferase</keyword>
<keyword evidence="3" id="KW-0472">Membrane</keyword>
<keyword evidence="3" id="KW-1133">Transmembrane helix</keyword>
<dbReference type="InterPro" id="IPR043130">
    <property type="entry name" value="CDP-OH_PTrfase_TM_dom"/>
</dbReference>
<dbReference type="PROSITE" id="PS00379">
    <property type="entry name" value="CDP_ALCOHOL_P_TRANSF"/>
    <property type="match status" value="1"/>
</dbReference>
<protein>
    <submittedName>
        <fullName evidence="4">Phosphatidylglycerophosphate synthase</fullName>
    </submittedName>
</protein>
<name>A0A1G7PPF0_PSEOR</name>
<feature type="transmembrane region" description="Helical" evidence="3">
    <location>
        <begin position="167"/>
        <end position="187"/>
    </location>
</feature>
<reference evidence="4 5" key="1">
    <citation type="submission" date="2016-10" db="EMBL/GenBank/DDBJ databases">
        <authorList>
            <person name="de Groot N.N."/>
        </authorList>
    </citation>
    <scope>NUCLEOTIDE SEQUENCE [LARGE SCALE GENOMIC DNA]</scope>
    <source>
        <strain evidence="4 5">CGMCC 4.3143</strain>
    </source>
</reference>
<proteinExistence type="inferred from homology"/>
<evidence type="ECO:0000256" key="2">
    <source>
        <dbReference type="RuleBase" id="RU003750"/>
    </source>
</evidence>
<feature type="transmembrane region" description="Helical" evidence="3">
    <location>
        <begin position="41"/>
        <end position="60"/>
    </location>
</feature>
<dbReference type="InterPro" id="IPR000462">
    <property type="entry name" value="CDP-OH_P_trans"/>
</dbReference>
<evidence type="ECO:0000313" key="4">
    <source>
        <dbReference type="EMBL" id="SDF88173.1"/>
    </source>
</evidence>
<accession>A0A1G7PPF0</accession>
<evidence type="ECO:0000256" key="3">
    <source>
        <dbReference type="SAM" id="Phobius"/>
    </source>
</evidence>
<evidence type="ECO:0000313" key="5">
    <source>
        <dbReference type="Proteomes" id="UP000198967"/>
    </source>
</evidence>